<protein>
    <submittedName>
        <fullName evidence="9">Uncharacterized protein</fullName>
    </submittedName>
</protein>
<organism evidence="9">
    <name type="scientific">Musca domestica</name>
    <name type="common">House fly</name>
    <dbReference type="NCBI Taxonomy" id="7370"/>
    <lineage>
        <taxon>Eukaryota</taxon>
        <taxon>Metazoa</taxon>
        <taxon>Ecdysozoa</taxon>
        <taxon>Arthropoda</taxon>
        <taxon>Hexapoda</taxon>
        <taxon>Insecta</taxon>
        <taxon>Pterygota</taxon>
        <taxon>Neoptera</taxon>
        <taxon>Endopterygota</taxon>
        <taxon>Diptera</taxon>
        <taxon>Brachycera</taxon>
        <taxon>Muscomorpha</taxon>
        <taxon>Muscoidea</taxon>
        <taxon>Muscidae</taxon>
        <taxon>Musca</taxon>
    </lineage>
</organism>
<dbReference type="InterPro" id="IPR031424">
    <property type="entry name" value="QVR-like"/>
</dbReference>
<reference evidence="9" key="1">
    <citation type="submission" date="2020-05" db="UniProtKB">
        <authorList>
            <consortium name="EnsemblMetazoa"/>
        </authorList>
    </citation>
    <scope>IDENTIFICATION</scope>
    <source>
        <strain evidence="9">Aabys</strain>
    </source>
</reference>
<evidence type="ECO:0000256" key="3">
    <source>
        <dbReference type="ARBA" id="ARBA00022692"/>
    </source>
</evidence>
<dbReference type="PANTHER" id="PTHR33562">
    <property type="entry name" value="ATILLA, ISOFORM B-RELATED-RELATED"/>
    <property type="match status" value="1"/>
</dbReference>
<evidence type="ECO:0000256" key="2">
    <source>
        <dbReference type="ARBA" id="ARBA00022622"/>
    </source>
</evidence>
<accession>A0A1I8MNZ4</accession>
<evidence type="ECO:0000256" key="6">
    <source>
        <dbReference type="ARBA" id="ARBA00023136"/>
    </source>
</evidence>
<evidence type="ECO:0000256" key="4">
    <source>
        <dbReference type="ARBA" id="ARBA00022729"/>
    </source>
</evidence>
<keyword evidence="3" id="KW-0812">Transmembrane</keyword>
<evidence type="ECO:0000256" key="1">
    <source>
        <dbReference type="ARBA" id="ARBA00004589"/>
    </source>
</evidence>
<comment type="subcellular location">
    <subcellularLocation>
        <location evidence="1">Membrane</location>
        <topology evidence="1">Lipid-anchor</topology>
        <topology evidence="1">GPI-anchor</topology>
    </subcellularLocation>
</comment>
<evidence type="ECO:0000256" key="7">
    <source>
        <dbReference type="ARBA" id="ARBA00023180"/>
    </source>
</evidence>
<keyword evidence="5" id="KW-1133">Transmembrane helix</keyword>
<dbReference type="EnsemblMetazoa" id="MDOA006965-RB">
    <property type="protein sequence ID" value="MDOA006965-PB"/>
    <property type="gene ID" value="MDOA006965"/>
</dbReference>
<keyword evidence="8" id="KW-0449">Lipoprotein</keyword>
<keyword evidence="4" id="KW-0732">Signal</keyword>
<dbReference type="SUPFAM" id="SSF57302">
    <property type="entry name" value="Snake toxin-like"/>
    <property type="match status" value="1"/>
</dbReference>
<dbReference type="AlphaFoldDB" id="A0A1I8MNZ4"/>
<sequence length="166" mass="18285">MVLNLASSQYHLSPNAVTSLIKKFSFFLLFSPTADAIRCHQCNSHQEEDCITLRLSTPGNVLNDQFLKECQVPNNMTAFCRKTVLKIEVTGEQRTIRECGWKRDKVQQETGVSCFSADHEGYTQIICACDEDGCNGSPSLGGSHSKWTVLAVTGVSVAIAAVLRRN</sequence>
<name>A0A1I8MNZ4_MUSDO</name>
<keyword evidence="2" id="KW-0336">GPI-anchor</keyword>
<dbReference type="VEuPathDB" id="VectorBase:MDOMA2_017343"/>
<evidence type="ECO:0000313" key="9">
    <source>
        <dbReference type="EnsemblMetazoa" id="MDOA006965-PB"/>
    </source>
</evidence>
<keyword evidence="7" id="KW-0325">Glycoprotein</keyword>
<evidence type="ECO:0000256" key="8">
    <source>
        <dbReference type="ARBA" id="ARBA00023288"/>
    </source>
</evidence>
<dbReference type="VEuPathDB" id="VectorBase:MDOA006965"/>
<dbReference type="GO" id="GO:0098552">
    <property type="term" value="C:side of membrane"/>
    <property type="evidence" value="ECO:0007669"/>
    <property type="project" value="UniProtKB-KW"/>
</dbReference>
<proteinExistence type="predicted"/>
<dbReference type="GO" id="GO:0032222">
    <property type="term" value="P:regulation of synaptic transmission, cholinergic"/>
    <property type="evidence" value="ECO:0007669"/>
    <property type="project" value="InterPro"/>
</dbReference>
<dbReference type="Pfam" id="PF17064">
    <property type="entry name" value="QVR"/>
    <property type="match status" value="1"/>
</dbReference>
<dbReference type="GO" id="GO:0030431">
    <property type="term" value="P:sleep"/>
    <property type="evidence" value="ECO:0007669"/>
    <property type="project" value="InterPro"/>
</dbReference>
<dbReference type="InterPro" id="IPR045860">
    <property type="entry name" value="Snake_toxin-like_sf"/>
</dbReference>
<keyword evidence="6" id="KW-0472">Membrane</keyword>
<dbReference type="InterPro" id="IPR050975">
    <property type="entry name" value="Sleep_regulator"/>
</dbReference>
<dbReference type="PANTHER" id="PTHR33562:SF23">
    <property type="entry name" value="PROTEIN QUIVER"/>
    <property type="match status" value="1"/>
</dbReference>
<evidence type="ECO:0000256" key="5">
    <source>
        <dbReference type="ARBA" id="ARBA00022989"/>
    </source>
</evidence>